<dbReference type="Pfam" id="PF21328">
    <property type="entry name" value="Gp44_lid"/>
    <property type="match status" value="1"/>
</dbReference>
<feature type="domain" description="Sliding-clamp-loader large subunit AAA+ ATPase lid" evidence="1">
    <location>
        <begin position="2"/>
        <end position="55"/>
    </location>
</feature>
<evidence type="ECO:0000259" key="1">
    <source>
        <dbReference type="Pfam" id="PF21328"/>
    </source>
</evidence>
<dbReference type="Gene3D" id="1.20.272.10">
    <property type="match status" value="1"/>
</dbReference>
<name>A0A382FXU9_9ZZZZ</name>
<organism evidence="2">
    <name type="scientific">marine metagenome</name>
    <dbReference type="NCBI Taxonomy" id="408172"/>
    <lineage>
        <taxon>unclassified sequences</taxon>
        <taxon>metagenomes</taxon>
        <taxon>ecological metagenomes</taxon>
    </lineage>
</organism>
<proteinExistence type="predicted"/>
<sequence>MQFMQRLQFILDSEKIKYENQVLAELIMKYIPDWRRIINECQRYGMSGTIDTGILVTLSESSIKALMKDLKSKNFKSMRKWVTDNIDVESSKLFRIIYDNMVEYVSPTSVPQLVLILADYSYKDSFVADHELNVVACMTEIMSQIKFK</sequence>
<dbReference type="EMBL" id="UINC01052118">
    <property type="protein sequence ID" value="SVB67067.1"/>
    <property type="molecule type" value="Genomic_DNA"/>
</dbReference>
<dbReference type="AlphaFoldDB" id="A0A382FXU9"/>
<protein>
    <recommendedName>
        <fullName evidence="1">Sliding-clamp-loader large subunit AAA+ ATPase lid domain-containing protein</fullName>
    </recommendedName>
</protein>
<dbReference type="Gene3D" id="1.10.8.60">
    <property type="match status" value="1"/>
</dbReference>
<evidence type="ECO:0000313" key="2">
    <source>
        <dbReference type="EMBL" id="SVB67067.1"/>
    </source>
</evidence>
<dbReference type="InterPro" id="IPR048815">
    <property type="entry name" value="Gp44_lid"/>
</dbReference>
<accession>A0A382FXU9</accession>
<reference evidence="2" key="1">
    <citation type="submission" date="2018-05" db="EMBL/GenBank/DDBJ databases">
        <authorList>
            <person name="Lanie J.A."/>
            <person name="Ng W.-L."/>
            <person name="Kazmierczak K.M."/>
            <person name="Andrzejewski T.M."/>
            <person name="Davidsen T.M."/>
            <person name="Wayne K.J."/>
            <person name="Tettelin H."/>
            <person name="Glass J.I."/>
            <person name="Rusch D."/>
            <person name="Podicherti R."/>
            <person name="Tsui H.-C.T."/>
            <person name="Winkler M.E."/>
        </authorList>
    </citation>
    <scope>NUCLEOTIDE SEQUENCE</scope>
</reference>
<gene>
    <name evidence="2" type="ORF">METZ01_LOCUS219921</name>
</gene>